<evidence type="ECO:0000256" key="3">
    <source>
        <dbReference type="ARBA" id="ARBA00022448"/>
    </source>
</evidence>
<comment type="similarity">
    <text evidence="2 11">Belongs to the anion exchanger (TC 2.A.31) family.</text>
</comment>
<dbReference type="InterPro" id="IPR016152">
    <property type="entry name" value="PTrfase/Anion_transptr"/>
</dbReference>
<evidence type="ECO:0000313" key="15">
    <source>
        <dbReference type="EMBL" id="JAS20576.1"/>
    </source>
</evidence>
<dbReference type="Pfam" id="PF00955">
    <property type="entry name" value="HCO3_cotransp"/>
    <property type="match status" value="1"/>
</dbReference>
<gene>
    <name evidence="15" type="ORF">g.30867</name>
</gene>
<dbReference type="FunFam" id="3.40.930.10:FF:000020">
    <property type="entry name" value="Anion exchange protein"/>
    <property type="match status" value="1"/>
</dbReference>
<keyword evidence="5" id="KW-0039">Anion exchange</keyword>
<feature type="compositionally biased region" description="Basic and acidic residues" evidence="12">
    <location>
        <begin position="60"/>
        <end position="71"/>
    </location>
</feature>
<dbReference type="InterPro" id="IPR013769">
    <property type="entry name" value="Band3_cytoplasmic_dom"/>
</dbReference>
<dbReference type="NCBIfam" id="TIGR00834">
    <property type="entry name" value="ae"/>
    <property type="match status" value="1"/>
</dbReference>
<feature type="region of interest" description="Disordered" evidence="12">
    <location>
        <begin position="1"/>
        <end position="29"/>
    </location>
</feature>
<name>A0A1B6D4J9_9HEMI</name>
<dbReference type="PANTHER" id="PTHR11453">
    <property type="entry name" value="ANION EXCHANGE PROTEIN"/>
    <property type="match status" value="1"/>
</dbReference>
<evidence type="ECO:0000256" key="7">
    <source>
        <dbReference type="ARBA" id="ARBA00022989"/>
    </source>
</evidence>
<comment type="catalytic activity">
    <reaction evidence="10">
        <text>hydrogencarbonate(in) + chloride(out) = hydrogencarbonate(out) + chloride(in)</text>
        <dbReference type="Rhea" id="RHEA:72363"/>
        <dbReference type="ChEBI" id="CHEBI:17544"/>
        <dbReference type="ChEBI" id="CHEBI:17996"/>
    </reaction>
</comment>
<dbReference type="EMBL" id="GEDC01016722">
    <property type="protein sequence ID" value="JAS20576.1"/>
    <property type="molecule type" value="Transcribed_RNA"/>
</dbReference>
<comment type="caution">
    <text evidence="11">Lacks conserved residue(s) required for the propagation of feature annotation.</text>
</comment>
<dbReference type="Gene3D" id="1.10.287.570">
    <property type="entry name" value="Helical hairpin bin"/>
    <property type="match status" value="1"/>
</dbReference>
<feature type="region of interest" description="Disordered" evidence="12">
    <location>
        <begin position="43"/>
        <end position="306"/>
    </location>
</feature>
<dbReference type="GO" id="GO:0005886">
    <property type="term" value="C:plasma membrane"/>
    <property type="evidence" value="ECO:0007669"/>
    <property type="project" value="UniProtKB-SubCell"/>
</dbReference>
<feature type="compositionally biased region" description="Basic and acidic residues" evidence="12">
    <location>
        <begin position="287"/>
        <end position="300"/>
    </location>
</feature>
<sequence length="1208" mass="135948">MAAPRRKSMLARIGIRGDRDGGQAGPDLDEEMEKVFAMSEGERFDLARFSKQSESPPNPEQRRYDEKDYSFHRKKSYPHMHVPIKIMHPRSMRKRTSPRDSHEGSENVDSRKNSQSENEPELKSSLPQNIPQSASTSVTSIIISSPEQVTEEAYAEEGLLSSESDPIVSDRAAELPGSYSASPDRKVQFDIDDLHETVDEDEEDDISHKTPVEEKEKKGIRKQSESSVNFSSPDLEDVGHGDYTTHSSESEAHVSDRETNQFESTEYVISPDRRVQFDMEADEEDEYNRKMKDDSDDGVRKGKRKHGRYKLRKYSMPDETVWRKRSGAFLDSQGRKFSIQPEEASTLQEMDQDDLASHRFDIPRDKRRFSVKSKISVVSMGSSSRKSSVAPQGLPIFGYKKAFDHSPHKVFVQLNELIGFGDDQEWKETARWIKYEENVEEGADRWGRPHVASLSFHSLLNLRRCLSKGVVLLDLEEKDLPGIAYRVVEQMVVDELIMTEDKALVMRALLLRHRHVDSERFRFNVRRNTASYTSLQNLQEEAKSKPKIVTSGSSLEVPRMYNNHHFDEPVKLNLLNHTTVEMKEETYMSSSEDLTKKAAKESIMKRIPSGAEATTVLVGAVDFLKQPTIAFVRLAEGILIPSITEVPLPVRFLFILMGPLTAELDYHEIGRSISTLMSIADFHTLAYKATERSDLLIAINEFLDYSIVLPPGDWQTKALLPFAELKAKTEAIRRRQSRVQDAAKLETKAPLIEGEREKKPPYPDPLKRTKRPYGGLVNDIKRRFPFYISDIIDGVNAQCFAAAIFIYFAALSAAITFGGLMADKTNNLVGISETLLATSGAGIIFSLLAGQPLVIVGTTGPLLLFDESLYNFCQSNGIEYLTIRVYIGFWLAIIALVVAFFEGSVFVKLFTRFISEIFASLISLLYIMESAQKVYLVFIKHPLMTLSEYCSKENITNIMYSVAMLQATPINSTDSTSDFNSDLNNTLTSVPSKKSTVVLNEPNTALFCLILALGTFFIAYYLRQFRNSKFLGRSARRALGDFGVPIAIVMMVFGDYIVPGIYTEKLKVPEGLSPSNPVIRGWIISPLGLVQPFQLWVALAASIPAILVYILLFMETHISELIIDKKDRKLKKGSGFHLDIVLICLINVGSGLIGAPFMCAATVRSVAHVSAVTVMSRTHAPGDKPHIIEVKGRKNFIHKPFTRNFGRN</sequence>
<feature type="compositionally biased region" description="Basic and acidic residues" evidence="12">
    <location>
        <begin position="248"/>
        <end position="260"/>
    </location>
</feature>
<feature type="transmembrane region" description="Helical" evidence="11">
    <location>
        <begin position="909"/>
        <end position="928"/>
    </location>
</feature>
<feature type="compositionally biased region" description="Basic and acidic residues" evidence="12">
    <location>
        <begin position="97"/>
        <end position="114"/>
    </location>
</feature>
<feature type="domain" description="Band 3 cytoplasmic" evidence="14">
    <location>
        <begin position="408"/>
        <end position="715"/>
    </location>
</feature>
<feature type="domain" description="Bicarbonate transporter-like transmembrane" evidence="13">
    <location>
        <begin position="771"/>
        <end position="1191"/>
    </location>
</feature>
<keyword evidence="6 11" id="KW-0812">Transmembrane</keyword>
<feature type="compositionally biased region" description="Basic and acidic residues" evidence="12">
    <location>
        <begin position="206"/>
        <end position="217"/>
    </location>
</feature>
<dbReference type="GO" id="GO:0015701">
    <property type="term" value="P:bicarbonate transport"/>
    <property type="evidence" value="ECO:0007669"/>
    <property type="project" value="TreeGrafter"/>
</dbReference>
<feature type="transmembrane region" description="Helical" evidence="11">
    <location>
        <begin position="800"/>
        <end position="822"/>
    </location>
</feature>
<evidence type="ECO:0000256" key="8">
    <source>
        <dbReference type="ARBA" id="ARBA00023065"/>
    </source>
</evidence>
<feature type="transmembrane region" description="Helical" evidence="11">
    <location>
        <begin position="1004"/>
        <end position="1022"/>
    </location>
</feature>
<dbReference type="GO" id="GO:0008509">
    <property type="term" value="F:monoatomic anion transmembrane transporter activity"/>
    <property type="evidence" value="ECO:0007669"/>
    <property type="project" value="InterPro"/>
</dbReference>
<dbReference type="InterPro" id="IPR003020">
    <property type="entry name" value="HCO3_transpt_euk"/>
</dbReference>
<evidence type="ECO:0000256" key="6">
    <source>
        <dbReference type="ARBA" id="ARBA00022692"/>
    </source>
</evidence>
<comment type="subcellular location">
    <subcellularLocation>
        <location evidence="1">Cell membrane</location>
        <topology evidence="1">Multi-pass membrane protein</topology>
    </subcellularLocation>
    <subcellularLocation>
        <location evidence="11">Membrane</location>
        <topology evidence="11">Multi-pass membrane protein</topology>
    </subcellularLocation>
</comment>
<evidence type="ECO:0000256" key="4">
    <source>
        <dbReference type="ARBA" id="ARBA00022475"/>
    </source>
</evidence>
<evidence type="ECO:0000259" key="13">
    <source>
        <dbReference type="Pfam" id="PF00955"/>
    </source>
</evidence>
<reference evidence="15" key="1">
    <citation type="submission" date="2015-12" db="EMBL/GenBank/DDBJ databases">
        <title>De novo transcriptome assembly of four potential Pierce s Disease insect vectors from Arizona vineyards.</title>
        <authorList>
            <person name="Tassone E.E."/>
        </authorList>
    </citation>
    <scope>NUCLEOTIDE SEQUENCE</scope>
</reference>
<keyword evidence="7 11" id="KW-1133">Transmembrane helix</keyword>
<dbReference type="PRINTS" id="PR00165">
    <property type="entry name" value="ANIONEXCHNGR"/>
</dbReference>
<evidence type="ECO:0000256" key="9">
    <source>
        <dbReference type="ARBA" id="ARBA00023136"/>
    </source>
</evidence>
<evidence type="ECO:0000259" key="14">
    <source>
        <dbReference type="Pfam" id="PF07565"/>
    </source>
</evidence>
<evidence type="ECO:0000256" key="11">
    <source>
        <dbReference type="RuleBase" id="RU362035"/>
    </source>
</evidence>
<dbReference type="GO" id="GO:0005452">
    <property type="term" value="F:solute:inorganic anion antiporter activity"/>
    <property type="evidence" value="ECO:0007669"/>
    <property type="project" value="InterPro"/>
</dbReference>
<feature type="transmembrane region" description="Helical" evidence="11">
    <location>
        <begin position="1135"/>
        <end position="1158"/>
    </location>
</feature>
<dbReference type="PANTHER" id="PTHR11453:SF47">
    <property type="entry name" value="ANION EXCHANGE PROTEIN"/>
    <property type="match status" value="1"/>
</dbReference>
<feature type="compositionally biased region" description="Low complexity" evidence="12">
    <location>
        <begin position="133"/>
        <end position="145"/>
    </location>
</feature>
<keyword evidence="3 11" id="KW-0813">Transport</keyword>
<feature type="compositionally biased region" description="Basic residues" evidence="12">
    <location>
        <begin position="87"/>
        <end position="96"/>
    </location>
</feature>
<keyword evidence="4" id="KW-1003">Cell membrane</keyword>
<evidence type="ECO:0000256" key="1">
    <source>
        <dbReference type="ARBA" id="ARBA00004651"/>
    </source>
</evidence>
<dbReference type="InterPro" id="IPR011531">
    <property type="entry name" value="HCO3_transpt-like_TM_dom"/>
</dbReference>
<evidence type="ECO:0000256" key="5">
    <source>
        <dbReference type="ARBA" id="ARBA00022681"/>
    </source>
</evidence>
<evidence type="ECO:0000256" key="12">
    <source>
        <dbReference type="SAM" id="MobiDB-lite"/>
    </source>
</evidence>
<evidence type="ECO:0000256" key="10">
    <source>
        <dbReference type="ARBA" id="ARBA00049347"/>
    </source>
</evidence>
<dbReference type="FunFam" id="1.10.287.570:FF:000001">
    <property type="entry name" value="Anion exchange protein"/>
    <property type="match status" value="1"/>
</dbReference>
<dbReference type="InterPro" id="IPR001717">
    <property type="entry name" value="Anion_exchange"/>
</dbReference>
<keyword evidence="8 11" id="KW-0406">Ion transport</keyword>
<feature type="compositionally biased region" description="Basic and acidic residues" evidence="12">
    <location>
        <begin position="183"/>
        <end position="197"/>
    </location>
</feature>
<keyword evidence="9 11" id="KW-0472">Membrane</keyword>
<dbReference type="SUPFAM" id="SSF55804">
    <property type="entry name" value="Phoshotransferase/anion transport protein"/>
    <property type="match status" value="1"/>
</dbReference>
<dbReference type="Gene3D" id="3.40.930.10">
    <property type="entry name" value="Mannitol-specific EII, Chain A"/>
    <property type="match status" value="1"/>
</dbReference>
<dbReference type="GO" id="GO:0051453">
    <property type="term" value="P:regulation of intracellular pH"/>
    <property type="evidence" value="ECO:0007669"/>
    <property type="project" value="TreeGrafter"/>
</dbReference>
<dbReference type="Pfam" id="PF07565">
    <property type="entry name" value="Band_3_cyto"/>
    <property type="match status" value="1"/>
</dbReference>
<dbReference type="AlphaFoldDB" id="A0A1B6D4J9"/>
<feature type="transmembrane region" description="Helical" evidence="11">
    <location>
        <begin position="1042"/>
        <end position="1062"/>
    </location>
</feature>
<feature type="transmembrane region" description="Helical" evidence="11">
    <location>
        <begin position="834"/>
        <end position="863"/>
    </location>
</feature>
<accession>A0A1B6D4J9</accession>
<feature type="transmembrane region" description="Helical" evidence="11">
    <location>
        <begin position="883"/>
        <end position="902"/>
    </location>
</feature>
<protein>
    <recommendedName>
        <fullName evidence="11">Anion exchange protein</fullName>
    </recommendedName>
</protein>
<feature type="transmembrane region" description="Helical" evidence="11">
    <location>
        <begin position="1095"/>
        <end position="1114"/>
    </location>
</feature>
<dbReference type="PRINTS" id="PR01231">
    <property type="entry name" value="HCO3TRNSPORT"/>
</dbReference>
<evidence type="ECO:0000256" key="2">
    <source>
        <dbReference type="ARBA" id="ARBA00010993"/>
    </source>
</evidence>
<proteinExistence type="inferred from homology"/>
<organism evidence="15">
    <name type="scientific">Clastoptera arizonana</name>
    <name type="common">Arizona spittle bug</name>
    <dbReference type="NCBI Taxonomy" id="38151"/>
    <lineage>
        <taxon>Eukaryota</taxon>
        <taxon>Metazoa</taxon>
        <taxon>Ecdysozoa</taxon>
        <taxon>Arthropoda</taxon>
        <taxon>Hexapoda</taxon>
        <taxon>Insecta</taxon>
        <taxon>Pterygota</taxon>
        <taxon>Neoptera</taxon>
        <taxon>Paraneoptera</taxon>
        <taxon>Hemiptera</taxon>
        <taxon>Auchenorrhyncha</taxon>
        <taxon>Cercopoidea</taxon>
        <taxon>Clastopteridae</taxon>
        <taxon>Clastoptera</taxon>
    </lineage>
</organism>